<feature type="chain" id="PRO_5006865642" evidence="2">
    <location>
        <begin position="22"/>
        <end position="130"/>
    </location>
</feature>
<feature type="compositionally biased region" description="Polar residues" evidence="1">
    <location>
        <begin position="47"/>
        <end position="72"/>
    </location>
</feature>
<evidence type="ECO:0000313" key="3">
    <source>
        <dbReference type="EMBL" id="JAP14840.1"/>
    </source>
</evidence>
<sequence length="130" mass="14550">IYSIFILLLFLYLSGKSPVFCQTPASSPPKKPPFFSLLFLSDQLTNRTKTSVPSPTRQPANSNRFTTKTPSLFSPLLATTRPNHVQNPPENNQLVTHHTTNKNRPPPDPKPHLKSAFSVFFFSTKTPQTA</sequence>
<accession>A0A0V0H3E1</accession>
<reference evidence="3" key="1">
    <citation type="submission" date="2015-12" db="EMBL/GenBank/DDBJ databases">
        <title>Gene expression during late stages of embryo sac development: a critical building block for successful pollen-pistil interactions.</title>
        <authorList>
            <person name="Liu Y."/>
            <person name="Joly V."/>
            <person name="Sabar M."/>
            <person name="Matton D.P."/>
        </authorList>
    </citation>
    <scope>NUCLEOTIDE SEQUENCE</scope>
</reference>
<evidence type="ECO:0000256" key="1">
    <source>
        <dbReference type="SAM" id="MobiDB-lite"/>
    </source>
</evidence>
<feature type="signal peptide" evidence="2">
    <location>
        <begin position="1"/>
        <end position="21"/>
    </location>
</feature>
<feature type="non-terminal residue" evidence="3">
    <location>
        <position position="1"/>
    </location>
</feature>
<keyword evidence="2" id="KW-0732">Signal</keyword>
<feature type="region of interest" description="Disordered" evidence="1">
    <location>
        <begin position="47"/>
        <end position="114"/>
    </location>
</feature>
<name>A0A0V0H3E1_SOLCH</name>
<proteinExistence type="predicted"/>
<dbReference type="AlphaFoldDB" id="A0A0V0H3E1"/>
<protein>
    <submittedName>
        <fullName evidence="3">Putative ovule protein</fullName>
    </submittedName>
</protein>
<evidence type="ECO:0000256" key="2">
    <source>
        <dbReference type="SAM" id="SignalP"/>
    </source>
</evidence>
<dbReference type="EMBL" id="GEDG01025997">
    <property type="protein sequence ID" value="JAP14840.1"/>
    <property type="molecule type" value="Transcribed_RNA"/>
</dbReference>
<organism evidence="3">
    <name type="scientific">Solanum chacoense</name>
    <name type="common">Chaco potato</name>
    <dbReference type="NCBI Taxonomy" id="4108"/>
    <lineage>
        <taxon>Eukaryota</taxon>
        <taxon>Viridiplantae</taxon>
        <taxon>Streptophyta</taxon>
        <taxon>Embryophyta</taxon>
        <taxon>Tracheophyta</taxon>
        <taxon>Spermatophyta</taxon>
        <taxon>Magnoliopsida</taxon>
        <taxon>eudicotyledons</taxon>
        <taxon>Gunneridae</taxon>
        <taxon>Pentapetalae</taxon>
        <taxon>asterids</taxon>
        <taxon>lamiids</taxon>
        <taxon>Solanales</taxon>
        <taxon>Solanaceae</taxon>
        <taxon>Solanoideae</taxon>
        <taxon>Solaneae</taxon>
        <taxon>Solanum</taxon>
    </lineage>
</organism>
<feature type="compositionally biased region" description="Polar residues" evidence="1">
    <location>
        <begin position="80"/>
        <end position="98"/>
    </location>
</feature>